<dbReference type="AlphaFoldDB" id="A6IMD7"/>
<dbReference type="EMBL" id="CH473964">
    <property type="protein sequence ID" value="EDM01652.1"/>
    <property type="molecule type" value="Genomic_DNA"/>
</dbReference>
<dbReference type="Proteomes" id="UP000234681">
    <property type="component" value="Chromosome 4"/>
</dbReference>
<name>A6IMD7_RAT</name>
<sequence>MTVFWGKFFLHRNLALGPVHQESAFLSLISSFLCDIHVKPF</sequence>
<gene>
    <name evidence="1" type="ORF">rCG_29973</name>
</gene>
<evidence type="ECO:0000313" key="1">
    <source>
        <dbReference type="EMBL" id="EDM01652.1"/>
    </source>
</evidence>
<evidence type="ECO:0000313" key="2">
    <source>
        <dbReference type="Proteomes" id="UP000234681"/>
    </source>
</evidence>
<reference evidence="1 2" key="1">
    <citation type="submission" date="2005-09" db="EMBL/GenBank/DDBJ databases">
        <authorList>
            <person name="Mural R.J."/>
            <person name="Li P.W."/>
            <person name="Adams M.D."/>
            <person name="Amanatides P.G."/>
            <person name="Baden-Tillson H."/>
            <person name="Barnstead M."/>
            <person name="Chin S.H."/>
            <person name="Dew I."/>
            <person name="Evans C.A."/>
            <person name="Ferriera S."/>
            <person name="Flanigan M."/>
            <person name="Fosler C."/>
            <person name="Glodek A."/>
            <person name="Gu Z."/>
            <person name="Holt R.A."/>
            <person name="Jennings D."/>
            <person name="Kraft C.L."/>
            <person name="Lu F."/>
            <person name="Nguyen T."/>
            <person name="Nusskern D.R."/>
            <person name="Pfannkoch C.M."/>
            <person name="Sitter C."/>
            <person name="Sutton G.G."/>
            <person name="Venter J.C."/>
            <person name="Wang Z."/>
            <person name="Woodage T."/>
            <person name="Zheng X.H."/>
            <person name="Zhong F."/>
        </authorList>
    </citation>
    <scope>NUCLEOTIDE SEQUENCE [LARGE SCALE GENOMIC DNA]</scope>
    <source>
        <strain>BN</strain>
        <strain evidence="2">Sprague-Dawley</strain>
    </source>
</reference>
<protein>
    <submittedName>
        <fullName evidence="1">RCG29973</fullName>
    </submittedName>
</protein>
<accession>A6IMD7</accession>
<organism evidence="1 2">
    <name type="scientific">Rattus norvegicus</name>
    <name type="common">Rat</name>
    <dbReference type="NCBI Taxonomy" id="10116"/>
    <lineage>
        <taxon>Eukaryota</taxon>
        <taxon>Metazoa</taxon>
        <taxon>Chordata</taxon>
        <taxon>Craniata</taxon>
        <taxon>Vertebrata</taxon>
        <taxon>Euteleostomi</taxon>
        <taxon>Mammalia</taxon>
        <taxon>Eutheria</taxon>
        <taxon>Euarchontoglires</taxon>
        <taxon>Glires</taxon>
        <taxon>Rodentia</taxon>
        <taxon>Myomorpha</taxon>
        <taxon>Muroidea</taxon>
        <taxon>Muridae</taxon>
        <taxon>Murinae</taxon>
        <taxon>Rattus</taxon>
    </lineage>
</organism>
<proteinExistence type="predicted"/>